<gene>
    <name evidence="1" type="ORF">GSOID_T00004706001</name>
</gene>
<dbReference type="Proteomes" id="UP000001307">
    <property type="component" value="Unassembled WGS sequence"/>
</dbReference>
<dbReference type="EMBL" id="FN653184">
    <property type="protein sequence ID" value="CBY13396.1"/>
    <property type="molecule type" value="Genomic_DNA"/>
</dbReference>
<name>E4XUJ9_OIKDI</name>
<organism evidence="1">
    <name type="scientific">Oikopleura dioica</name>
    <name type="common">Tunicate</name>
    <dbReference type="NCBI Taxonomy" id="34765"/>
    <lineage>
        <taxon>Eukaryota</taxon>
        <taxon>Metazoa</taxon>
        <taxon>Chordata</taxon>
        <taxon>Tunicata</taxon>
        <taxon>Appendicularia</taxon>
        <taxon>Copelata</taxon>
        <taxon>Oikopleuridae</taxon>
        <taxon>Oikopleura</taxon>
    </lineage>
</organism>
<protein>
    <submittedName>
        <fullName evidence="1">Uncharacterized protein</fullName>
    </submittedName>
</protein>
<sequence>MSGYFSSSRIDDWPNIEEDITDVNTEASFQSMSMTSKTGSDVYQKGYYYSVSELGWKSEKMRCEGLKRDKEVIDFFSREKMISSAFKIFSKRDARNLDAFVQQLKNQYPYGIEEYNFHKILESKRYAYLLIGELNEARNRSPDETPLWRVDAFIEILKHCRVFNLTFSTVGFIPQNLDLHECSKLAENMIQAEQLGQMDDNSLVCFLCDRYFERCCLRLNELRGENNHLPTIRDLASRMRLDRIANSLLIKLHILLDKADDLMKRNKKKKVTKAYDVFCTHQLKQSPESLPESHERMLQYLVRSPYSSRWNGATSYKDRRADLDETIIKPTGLTSVPDYVWERIKKGIGSSLSQDEIASIGSENDQQLWKENKWTFFEQAKTRNVATNKVYLNRVRTSFVNSCRKISVRLLHSQVRKKQKEVERELAEFSKVRVKEFECVPGGKPTVNLPQPFSIEGREHHLKPGMMVLLRDPSTNDFYRVVLETGRWFELYHDSYFERRRQFFKDATPEIAPTRTEKKWMNDSHKIKYYYVDFGYSDTTYPRFLYFAPKVFFQYPAFACPILMADCHIGTERRDELTELSDFCVDVNWSKCERYNYLMRYVTEPKASDEDNNEDNKSTTESTDLKKYPTMNVRLLTDHFHDSNKNPIDPIGLFVIPEKVNFGMDGHEPCKPKEYINFRMTSVSKKYGWTCAKLQQSE</sequence>
<accession>E4XUJ9</accession>
<dbReference type="OrthoDB" id="10214187at2759"/>
<reference evidence="1" key="1">
    <citation type="journal article" date="2010" name="Science">
        <title>Plasticity of animal genome architecture unmasked by rapid evolution of a pelagic tunicate.</title>
        <authorList>
            <person name="Denoeud F."/>
            <person name="Henriet S."/>
            <person name="Mungpakdee S."/>
            <person name="Aury J.M."/>
            <person name="Da Silva C."/>
            <person name="Brinkmann H."/>
            <person name="Mikhaleva J."/>
            <person name="Olsen L.C."/>
            <person name="Jubin C."/>
            <person name="Canestro C."/>
            <person name="Bouquet J.M."/>
            <person name="Danks G."/>
            <person name="Poulain J."/>
            <person name="Campsteijn C."/>
            <person name="Adamski M."/>
            <person name="Cross I."/>
            <person name="Yadetie F."/>
            <person name="Muffato M."/>
            <person name="Louis A."/>
            <person name="Butcher S."/>
            <person name="Tsagkogeorga G."/>
            <person name="Konrad A."/>
            <person name="Singh S."/>
            <person name="Jensen M.F."/>
            <person name="Cong E.H."/>
            <person name="Eikeseth-Otteraa H."/>
            <person name="Noel B."/>
            <person name="Anthouard V."/>
            <person name="Porcel B.M."/>
            <person name="Kachouri-Lafond R."/>
            <person name="Nishino A."/>
            <person name="Ugolini M."/>
            <person name="Chourrout P."/>
            <person name="Nishida H."/>
            <person name="Aasland R."/>
            <person name="Huzurbazar S."/>
            <person name="Westhof E."/>
            <person name="Delsuc F."/>
            <person name="Lehrach H."/>
            <person name="Reinhardt R."/>
            <person name="Weissenbach J."/>
            <person name="Roy S.W."/>
            <person name="Artiguenave F."/>
            <person name="Postlethwait J.H."/>
            <person name="Manak J.R."/>
            <person name="Thompson E.M."/>
            <person name="Jaillon O."/>
            <person name="Du Pasquier L."/>
            <person name="Boudinot P."/>
            <person name="Liberles D.A."/>
            <person name="Volff J.N."/>
            <person name="Philippe H."/>
            <person name="Lenhard B."/>
            <person name="Roest Crollius H."/>
            <person name="Wincker P."/>
            <person name="Chourrout D."/>
        </authorList>
    </citation>
    <scope>NUCLEOTIDE SEQUENCE [LARGE SCALE GENOMIC DNA]</scope>
</reference>
<dbReference type="AlphaFoldDB" id="E4XUJ9"/>
<keyword evidence="2" id="KW-1185">Reference proteome</keyword>
<evidence type="ECO:0000313" key="1">
    <source>
        <dbReference type="EMBL" id="CBY13396.1"/>
    </source>
</evidence>
<dbReference type="InParanoid" id="E4XUJ9"/>
<proteinExistence type="predicted"/>
<evidence type="ECO:0000313" key="2">
    <source>
        <dbReference type="Proteomes" id="UP000001307"/>
    </source>
</evidence>